<dbReference type="EMBL" id="JAQQWE010000001">
    <property type="protein sequence ID" value="KAK7966008.1"/>
    <property type="molecule type" value="Genomic_DNA"/>
</dbReference>
<name>A0ABR1QTN5_9PEZI</name>
<protein>
    <submittedName>
        <fullName evidence="1">Poly hydrolase</fullName>
    </submittedName>
</protein>
<comment type="caution">
    <text evidence="1">The sequence shown here is derived from an EMBL/GenBank/DDBJ whole genome shotgun (WGS) entry which is preliminary data.</text>
</comment>
<keyword evidence="1" id="KW-0378">Hydrolase</keyword>
<proteinExistence type="predicted"/>
<gene>
    <name evidence="1" type="ORF">PG986_000285</name>
</gene>
<dbReference type="Proteomes" id="UP001391051">
    <property type="component" value="Unassembled WGS sequence"/>
</dbReference>
<accession>A0ABR1QTN5</accession>
<keyword evidence="2" id="KW-1185">Reference proteome</keyword>
<evidence type="ECO:0000313" key="1">
    <source>
        <dbReference type="EMBL" id="KAK7966008.1"/>
    </source>
</evidence>
<organism evidence="1 2">
    <name type="scientific">Apiospora aurea</name>
    <dbReference type="NCBI Taxonomy" id="335848"/>
    <lineage>
        <taxon>Eukaryota</taxon>
        <taxon>Fungi</taxon>
        <taxon>Dikarya</taxon>
        <taxon>Ascomycota</taxon>
        <taxon>Pezizomycotina</taxon>
        <taxon>Sordariomycetes</taxon>
        <taxon>Xylariomycetidae</taxon>
        <taxon>Amphisphaeriales</taxon>
        <taxon>Apiosporaceae</taxon>
        <taxon>Apiospora</taxon>
    </lineage>
</organism>
<sequence length="242" mass="26631">MDRPLSAAEVAGPGLRPSHIVRALYPRRITTIVQRLVQWRRLLRLHLSFLPHVTKREKKQLLSLLVYIRGTRRDISPLYTDLADFAESVPCALLTQLFPASLDDGSAAGDCGLSAYKMLWSPGLRHDQALLSRGVDPRWRQCPCNSSWGRRVWTSGDARGPVVLGPGPADATTYRETTQSHYVVSSSRIARGESGGGTELPPLQQDRQDTMKHLQAQWAAAGIEARLDVVPGAAHEAGKVRG</sequence>
<dbReference type="GO" id="GO:0016787">
    <property type="term" value="F:hydrolase activity"/>
    <property type="evidence" value="ECO:0007669"/>
    <property type="project" value="UniProtKB-KW"/>
</dbReference>
<evidence type="ECO:0000313" key="2">
    <source>
        <dbReference type="Proteomes" id="UP001391051"/>
    </source>
</evidence>
<reference evidence="1 2" key="1">
    <citation type="submission" date="2023-01" db="EMBL/GenBank/DDBJ databases">
        <title>Analysis of 21 Apiospora genomes using comparative genomics revels a genus with tremendous synthesis potential of carbohydrate active enzymes and secondary metabolites.</title>
        <authorList>
            <person name="Sorensen T."/>
        </authorList>
    </citation>
    <scope>NUCLEOTIDE SEQUENCE [LARGE SCALE GENOMIC DNA]</scope>
    <source>
        <strain evidence="1 2">CBS 24483</strain>
    </source>
</reference>
<dbReference type="GeneID" id="92069569"/>
<dbReference type="RefSeq" id="XP_066705400.1">
    <property type="nucleotide sequence ID" value="XM_066836507.1"/>
</dbReference>